<evidence type="ECO:0000313" key="1">
    <source>
        <dbReference type="EMBL" id="ACJ00221.1"/>
    </source>
</evidence>
<keyword evidence="2" id="KW-1185">Reference proteome</keyword>
<protein>
    <submittedName>
        <fullName evidence="1">Uncharacterized protein</fullName>
    </submittedName>
</protein>
<proteinExistence type="predicted"/>
<organism evidence="1 2">
    <name type="scientific">Rhodospirillum centenum (strain ATCC 51521 / SW)</name>
    <dbReference type="NCBI Taxonomy" id="414684"/>
    <lineage>
        <taxon>Bacteria</taxon>
        <taxon>Pseudomonadati</taxon>
        <taxon>Pseudomonadota</taxon>
        <taxon>Alphaproteobacteria</taxon>
        <taxon>Rhodospirillales</taxon>
        <taxon>Rhodospirillaceae</taxon>
        <taxon>Rhodospirillum</taxon>
    </lineage>
</organism>
<evidence type="ECO:0000313" key="2">
    <source>
        <dbReference type="Proteomes" id="UP000001591"/>
    </source>
</evidence>
<dbReference type="Proteomes" id="UP000001591">
    <property type="component" value="Chromosome"/>
</dbReference>
<gene>
    <name evidence="1" type="ordered locus">RC1_2849</name>
</gene>
<dbReference type="AlphaFoldDB" id="B6IV97"/>
<sequence>MIRHCTGFRLRLRHSSAPAPSRATAAIARSIARTAGAAAARPTASTPGAA</sequence>
<accession>B6IV97</accession>
<name>B6IV97_RHOCS</name>
<dbReference type="HOGENOM" id="CLU_3122043_0_0_5"/>
<dbReference type="KEGG" id="rce:RC1_2849"/>
<dbReference type="EMBL" id="CP000613">
    <property type="protein sequence ID" value="ACJ00221.1"/>
    <property type="molecule type" value="Genomic_DNA"/>
</dbReference>
<reference evidence="1 2" key="1">
    <citation type="journal article" date="2010" name="BMC Genomics">
        <title>Metabolic flexibility revealed in the genome of the cyst-forming alpha-1 proteobacterium Rhodospirillum centenum.</title>
        <authorList>
            <person name="Lu Y.K."/>
            <person name="Marden J."/>
            <person name="Han M."/>
            <person name="Swingley W.D."/>
            <person name="Mastrian S.D."/>
            <person name="Chowdhury S.R."/>
            <person name="Hao J."/>
            <person name="Helmy T."/>
            <person name="Kim S."/>
            <person name="Kurdoglu A.A."/>
            <person name="Matthies H.J."/>
            <person name="Rollo D."/>
            <person name="Stothard P."/>
            <person name="Blankenship R.E."/>
            <person name="Bauer C.E."/>
            <person name="Touchman J.W."/>
        </authorList>
    </citation>
    <scope>NUCLEOTIDE SEQUENCE [LARGE SCALE GENOMIC DNA]</scope>
    <source>
        <strain evidence="2">ATCC 51521 / SW</strain>
    </source>
</reference>